<dbReference type="InterPro" id="IPR032675">
    <property type="entry name" value="LRR_dom_sf"/>
</dbReference>
<gene>
    <name evidence="1" type="ORF">BDZ85DRAFT_277583</name>
</gene>
<accession>A0A6A6GPM4</accession>
<dbReference type="EMBL" id="ML992501">
    <property type="protein sequence ID" value="KAF2227704.1"/>
    <property type="molecule type" value="Genomic_DNA"/>
</dbReference>
<dbReference type="AlphaFoldDB" id="A0A6A6GPM4"/>
<evidence type="ECO:0000313" key="1">
    <source>
        <dbReference type="EMBL" id="KAF2227704.1"/>
    </source>
</evidence>
<evidence type="ECO:0000313" key="2">
    <source>
        <dbReference type="Proteomes" id="UP000799538"/>
    </source>
</evidence>
<sequence>MTILGPFNQQDEAKLLDLVVGKLQEDTLDTFDWEEGEYQNLCGLLLHFQTHQRNLRRLGGLVEGHSWSPPPGMLDRSHATLPHLENYRYYIKDSSQVCPIIPRFCQYESLRELSLEDIYDTGKEMLEVLAGDVDLNSLRQLGLLPLFPGLNSLTVKRLDLYDAGVEWLVAVDIARLQVIRLLEGTDYDDFLDHMISVVGQSPRWETLEYLHRESGDDVEMILQELLRSRLRLRHLTICILGYYEDDKMRDWNGLIQNADTLETLSLHEANAAGEGTPVLWQRVWQVPDFREFCHKAQNLKHLAISMPEMVVGQKFSRGWKEWMQCICNLESLVTLNITNWPVASHPLSISDREYYHGVRACAEQIFEITWHYGDSDSEYHIGIVQHKPAVPDGVDSKSEAFNVPQGDRGSEGAIIQEGADEQDDDETNAMSEASKACGVRGMRGAHNLRYIGFGTTQLYARGDHEDQAVYERKWEEGADGRMARVVPVSKGHRVWEGTHFEVLNRTLHFRPMNRVDAVKQARKEQGEERYRAYLKMNTEQGPIDPADLAI</sequence>
<name>A0A6A6GPM4_9PEZI</name>
<dbReference type="SUPFAM" id="SSF52047">
    <property type="entry name" value="RNI-like"/>
    <property type="match status" value="1"/>
</dbReference>
<dbReference type="Gene3D" id="3.80.10.10">
    <property type="entry name" value="Ribonuclease Inhibitor"/>
    <property type="match status" value="1"/>
</dbReference>
<protein>
    <submittedName>
        <fullName evidence="1">Uncharacterized protein</fullName>
    </submittedName>
</protein>
<keyword evidence="2" id="KW-1185">Reference proteome</keyword>
<proteinExistence type="predicted"/>
<reference evidence="2" key="1">
    <citation type="journal article" date="2020" name="Stud. Mycol.">
        <title>101 Dothideomycetes genomes: A test case for predicting lifestyles and emergence of pathogens.</title>
        <authorList>
            <person name="Haridas S."/>
            <person name="Albert R."/>
            <person name="Binder M."/>
            <person name="Bloem J."/>
            <person name="LaButti K."/>
            <person name="Salamov A."/>
            <person name="Andreopoulos B."/>
            <person name="Baker S."/>
            <person name="Barry K."/>
            <person name="Bills G."/>
            <person name="Bluhm B."/>
            <person name="Cannon C."/>
            <person name="Castanera R."/>
            <person name="Culley D."/>
            <person name="Daum C."/>
            <person name="Ezra D."/>
            <person name="Gonzalez J."/>
            <person name="Henrissat B."/>
            <person name="Kuo A."/>
            <person name="Liang C."/>
            <person name="Lipzen A."/>
            <person name="Lutzoni F."/>
            <person name="Magnuson J."/>
            <person name="Mondo S."/>
            <person name="Nolan M."/>
            <person name="Ohm R."/>
            <person name="Pangilinan J."/>
            <person name="Park H.-J."/>
            <person name="Ramirez L."/>
            <person name="Alfaro M."/>
            <person name="Sun H."/>
            <person name="Tritt A."/>
            <person name="Yoshinaga Y."/>
            <person name="Zwiers L.-H."/>
            <person name="Turgeon B."/>
            <person name="Goodwin S."/>
            <person name="Spatafora J."/>
            <person name="Crous P."/>
            <person name="Grigoriev I."/>
        </authorList>
    </citation>
    <scope>NUCLEOTIDE SEQUENCE [LARGE SCALE GENOMIC DNA]</scope>
    <source>
        <strain evidence="2">CECT 20119</strain>
    </source>
</reference>
<dbReference type="Proteomes" id="UP000799538">
    <property type="component" value="Unassembled WGS sequence"/>
</dbReference>
<organism evidence="1 2">
    <name type="scientific">Elsinoe ampelina</name>
    <dbReference type="NCBI Taxonomy" id="302913"/>
    <lineage>
        <taxon>Eukaryota</taxon>
        <taxon>Fungi</taxon>
        <taxon>Dikarya</taxon>
        <taxon>Ascomycota</taxon>
        <taxon>Pezizomycotina</taxon>
        <taxon>Dothideomycetes</taxon>
        <taxon>Dothideomycetidae</taxon>
        <taxon>Myriangiales</taxon>
        <taxon>Elsinoaceae</taxon>
        <taxon>Elsinoe</taxon>
    </lineage>
</organism>